<organism evidence="2 3">
    <name type="scientific">Micromonospora carbonacea</name>
    <dbReference type="NCBI Taxonomy" id="47853"/>
    <lineage>
        <taxon>Bacteria</taxon>
        <taxon>Bacillati</taxon>
        <taxon>Actinomycetota</taxon>
        <taxon>Actinomycetes</taxon>
        <taxon>Micromonosporales</taxon>
        <taxon>Micromonosporaceae</taxon>
        <taxon>Micromonospora</taxon>
    </lineage>
</organism>
<evidence type="ECO:0000256" key="1">
    <source>
        <dbReference type="SAM" id="MobiDB-lite"/>
    </source>
</evidence>
<reference evidence="2 3" key="1">
    <citation type="submission" date="2020-07" db="EMBL/GenBank/DDBJ databases">
        <title>A bifunctional nitrone conjugated secondary metabolite targeting the ribosome.</title>
        <authorList>
            <person name="Limbrick E.M."/>
            <person name="Graf M."/>
            <person name="Derewacz D.K."/>
            <person name="Nguyen F."/>
            <person name="Spraggins J.M."/>
            <person name="Wieland M."/>
            <person name="Ynigez-Gutierrez A.E."/>
            <person name="Reisman B.J."/>
            <person name="Zinshteyn B."/>
            <person name="McCulloch K."/>
            <person name="Iverson T.M."/>
            <person name="Green R."/>
            <person name="Wilson D.N."/>
            <person name="Bachmann B.O."/>
        </authorList>
    </citation>
    <scope>NUCLEOTIDE SEQUENCE [LARGE SCALE GENOMIC DNA]</scope>
    <source>
        <strain evidence="3">aurantiaca</strain>
    </source>
</reference>
<dbReference type="AlphaFoldDB" id="A0A7H8XMJ7"/>
<evidence type="ECO:0000313" key="2">
    <source>
        <dbReference type="EMBL" id="QLD25788.1"/>
    </source>
</evidence>
<dbReference type="RefSeq" id="WP_176734790.1">
    <property type="nucleotide sequence ID" value="NZ_FMCT01000002.1"/>
</dbReference>
<dbReference type="GeneID" id="301312476"/>
<proteinExistence type="predicted"/>
<feature type="region of interest" description="Disordered" evidence="1">
    <location>
        <begin position="1"/>
        <end position="54"/>
    </location>
</feature>
<accession>A0A7H8XMJ7</accession>
<dbReference type="Proteomes" id="UP000509335">
    <property type="component" value="Chromosome"/>
</dbReference>
<evidence type="ECO:0000313" key="3">
    <source>
        <dbReference type="Proteomes" id="UP000509335"/>
    </source>
</evidence>
<sequence length="54" mass="5906">MTVRDTTVRRRGGVLHVVGSPGGPRPGRAWPGRRGLTAQRHGPAGPPRRDDDRR</sequence>
<name>A0A7H8XMJ7_9ACTN</name>
<gene>
    <name evidence="2" type="ORF">HXZ27_17535</name>
</gene>
<protein>
    <submittedName>
        <fullName evidence="2">Uncharacterized protein</fullName>
    </submittedName>
</protein>
<dbReference type="KEGG" id="mcab:HXZ27_17535"/>
<feature type="compositionally biased region" description="Low complexity" evidence="1">
    <location>
        <begin position="26"/>
        <end position="35"/>
    </location>
</feature>
<dbReference type="EMBL" id="CP058322">
    <property type="protein sequence ID" value="QLD25788.1"/>
    <property type="molecule type" value="Genomic_DNA"/>
</dbReference>